<feature type="transmembrane region" description="Helical" evidence="8">
    <location>
        <begin position="354"/>
        <end position="375"/>
    </location>
</feature>
<keyword evidence="11" id="KW-1185">Reference proteome</keyword>
<evidence type="ECO:0000256" key="5">
    <source>
        <dbReference type="ARBA" id="ARBA00022692"/>
    </source>
</evidence>
<evidence type="ECO:0000256" key="4">
    <source>
        <dbReference type="ARBA" id="ARBA00022475"/>
    </source>
</evidence>
<organism evidence="10 11">
    <name type="scientific">Nostoc minutum NIES-26</name>
    <dbReference type="NCBI Taxonomy" id="1844469"/>
    <lineage>
        <taxon>Bacteria</taxon>
        <taxon>Bacillati</taxon>
        <taxon>Cyanobacteriota</taxon>
        <taxon>Cyanophyceae</taxon>
        <taxon>Nostocales</taxon>
        <taxon>Nostocaceae</taxon>
        <taxon>Nostoc</taxon>
    </lineage>
</organism>
<feature type="transmembrane region" description="Helical" evidence="8">
    <location>
        <begin position="222"/>
        <end position="245"/>
    </location>
</feature>
<dbReference type="GO" id="GO:0005886">
    <property type="term" value="C:plasma membrane"/>
    <property type="evidence" value="ECO:0007669"/>
    <property type="project" value="UniProtKB-SubCell"/>
</dbReference>
<proteinExistence type="inferred from homology"/>
<feature type="transmembrane region" description="Helical" evidence="8">
    <location>
        <begin position="301"/>
        <end position="322"/>
    </location>
</feature>
<feature type="transmembrane region" description="Helical" evidence="8">
    <location>
        <begin position="163"/>
        <end position="184"/>
    </location>
</feature>
<dbReference type="EMBL" id="LXQD01000287">
    <property type="protein sequence ID" value="RCJ29611.1"/>
    <property type="molecule type" value="Genomic_DNA"/>
</dbReference>
<keyword evidence="6 8" id="KW-1133">Transmembrane helix</keyword>
<dbReference type="Pfam" id="PF07690">
    <property type="entry name" value="MFS_1"/>
    <property type="match status" value="1"/>
</dbReference>
<dbReference type="NCBIfam" id="TIGR00711">
    <property type="entry name" value="efflux_EmrB"/>
    <property type="match status" value="1"/>
</dbReference>
<evidence type="ECO:0000313" key="11">
    <source>
        <dbReference type="Proteomes" id="UP000252107"/>
    </source>
</evidence>
<dbReference type="Proteomes" id="UP000252107">
    <property type="component" value="Unassembled WGS sequence"/>
</dbReference>
<evidence type="ECO:0000313" key="10">
    <source>
        <dbReference type="EMBL" id="RCJ29611.1"/>
    </source>
</evidence>
<feature type="transmembrane region" description="Helical" evidence="8">
    <location>
        <begin position="76"/>
        <end position="95"/>
    </location>
</feature>
<protein>
    <recommendedName>
        <fullName evidence="9">Major facilitator superfamily (MFS) profile domain-containing protein</fullName>
    </recommendedName>
</protein>
<dbReference type="PROSITE" id="PS50850">
    <property type="entry name" value="MFS"/>
    <property type="match status" value="1"/>
</dbReference>
<dbReference type="Gene3D" id="1.20.1720.10">
    <property type="entry name" value="Multidrug resistance protein D"/>
    <property type="match status" value="1"/>
</dbReference>
<reference evidence="10" key="1">
    <citation type="submission" date="2016-04" db="EMBL/GenBank/DDBJ databases">
        <authorList>
            <person name="Tabuchi Yagui T.R."/>
        </authorList>
    </citation>
    <scope>NUCLEOTIDE SEQUENCE [LARGE SCALE GENOMIC DNA]</scope>
    <source>
        <strain evidence="10">NIES-26</strain>
    </source>
</reference>
<dbReference type="Gene3D" id="1.20.1250.20">
    <property type="entry name" value="MFS general substrate transporter like domains"/>
    <property type="match status" value="1"/>
</dbReference>
<feature type="transmembrane region" description="Helical" evidence="8">
    <location>
        <begin position="47"/>
        <end position="64"/>
    </location>
</feature>
<feature type="transmembrane region" description="Helical" evidence="8">
    <location>
        <begin position="101"/>
        <end position="123"/>
    </location>
</feature>
<feature type="transmembrane region" description="Helical" evidence="8">
    <location>
        <begin position="477"/>
        <end position="501"/>
    </location>
</feature>
<feature type="transmembrane region" description="Helical" evidence="8">
    <location>
        <begin position="266"/>
        <end position="289"/>
    </location>
</feature>
<comment type="subcellular location">
    <subcellularLocation>
        <location evidence="1">Cell membrane</location>
        <topology evidence="1">Multi-pass membrane protein</topology>
    </subcellularLocation>
</comment>
<accession>A0A367R0Z1</accession>
<evidence type="ECO:0000256" key="1">
    <source>
        <dbReference type="ARBA" id="ARBA00004651"/>
    </source>
</evidence>
<keyword evidence="3" id="KW-0813">Transport</keyword>
<comment type="caution">
    <text evidence="10">The sequence shown here is derived from an EMBL/GenBank/DDBJ whole genome shotgun (WGS) entry which is preliminary data.</text>
</comment>
<dbReference type="AlphaFoldDB" id="A0A367R0Z1"/>
<evidence type="ECO:0000256" key="8">
    <source>
        <dbReference type="SAM" id="Phobius"/>
    </source>
</evidence>
<dbReference type="InterPro" id="IPR036259">
    <property type="entry name" value="MFS_trans_sf"/>
</dbReference>
<evidence type="ECO:0000256" key="3">
    <source>
        <dbReference type="ARBA" id="ARBA00022448"/>
    </source>
</evidence>
<feature type="domain" description="Major facilitator superfamily (MFS) profile" evidence="9">
    <location>
        <begin position="10"/>
        <end position="506"/>
    </location>
</feature>
<dbReference type="SUPFAM" id="SSF103473">
    <property type="entry name" value="MFS general substrate transporter"/>
    <property type="match status" value="1"/>
</dbReference>
<dbReference type="GO" id="GO:0022857">
    <property type="term" value="F:transmembrane transporter activity"/>
    <property type="evidence" value="ECO:0007669"/>
    <property type="project" value="InterPro"/>
</dbReference>
<dbReference type="InterPro" id="IPR004638">
    <property type="entry name" value="EmrB-like"/>
</dbReference>
<keyword evidence="5 8" id="KW-0812">Transmembrane</keyword>
<dbReference type="InterPro" id="IPR011701">
    <property type="entry name" value="MFS"/>
</dbReference>
<dbReference type="InterPro" id="IPR020846">
    <property type="entry name" value="MFS_dom"/>
</dbReference>
<evidence type="ECO:0000259" key="9">
    <source>
        <dbReference type="PROSITE" id="PS50850"/>
    </source>
</evidence>
<comment type="similarity">
    <text evidence="2">Belongs to the major facilitator superfamily. EmrB family.</text>
</comment>
<evidence type="ECO:0000256" key="2">
    <source>
        <dbReference type="ARBA" id="ARBA00008537"/>
    </source>
</evidence>
<evidence type="ECO:0000256" key="7">
    <source>
        <dbReference type="ARBA" id="ARBA00023136"/>
    </source>
</evidence>
<sequence>MNQARVKAMILAAMCFALFMSYLDDTVVNLALPKIQIGLGAGVSGLQWILNAYTLPAASLVLTSGTLGDIYGRKRVFLTGLVIFTIASAVCGLAPNLSILIAGRTFQGIGAAALVPSSLAIVADTFSNPKQKMKAIAIWSAISGLALVAGPMLGGLLVDLLGWQSVFFLNIPLGAIAFCVTSCVVKEVANPRKQSVDVPGLLLSIILLASLTYVLTESNAGAWQSPLTICLLLFTGLSFLVFLLVESRSSHPMLPLKLFKNSTFAVVNVVQVLIFFTIISLLFIFSLFLQQLQGYSAAAAGLRFLPMNAAFVIASLVSGWFAAQLGWRFTVTTGLIVASLATFSFIRISSNTEYAAICWNLVLSGFGSGLTIAPLTAAAMSSAPRAQAGIASAVLNTSARLGGVLGISLQGTIFTQRLASDLKRSLSAWNLPSNLQDTVITYALHGGTQFPNNLPASITPSALHQAMSNAFISGLHAVVLVASFALLAGAFLILAFVGLTANAATKKVEKLKSVKELK</sequence>
<feature type="transmembrane region" description="Helical" evidence="8">
    <location>
        <begin position="329"/>
        <end position="348"/>
    </location>
</feature>
<keyword evidence="7 8" id="KW-0472">Membrane</keyword>
<keyword evidence="4" id="KW-1003">Cell membrane</keyword>
<feature type="transmembrane region" description="Helical" evidence="8">
    <location>
        <begin position="196"/>
        <end position="216"/>
    </location>
</feature>
<dbReference type="CDD" id="cd17321">
    <property type="entry name" value="MFS_MMR_MDR_like"/>
    <property type="match status" value="1"/>
</dbReference>
<dbReference type="PANTHER" id="PTHR42718:SF9">
    <property type="entry name" value="MAJOR FACILITATOR SUPERFAMILY MULTIDRUG TRANSPORTER MFSC"/>
    <property type="match status" value="1"/>
</dbReference>
<feature type="transmembrane region" description="Helical" evidence="8">
    <location>
        <begin position="135"/>
        <end position="157"/>
    </location>
</feature>
<dbReference type="PANTHER" id="PTHR42718">
    <property type="entry name" value="MAJOR FACILITATOR SUPERFAMILY MULTIDRUG TRANSPORTER MFSC"/>
    <property type="match status" value="1"/>
</dbReference>
<gene>
    <name evidence="10" type="ORF">A6770_21900</name>
</gene>
<evidence type="ECO:0000256" key="6">
    <source>
        <dbReference type="ARBA" id="ARBA00022989"/>
    </source>
</evidence>
<name>A0A367R0Z1_9NOSO</name>